<evidence type="ECO:0000256" key="1">
    <source>
        <dbReference type="ARBA" id="ARBA00004651"/>
    </source>
</evidence>
<evidence type="ECO:0000256" key="3">
    <source>
        <dbReference type="ARBA" id="ARBA00022475"/>
    </source>
</evidence>
<evidence type="ECO:0000256" key="2">
    <source>
        <dbReference type="ARBA" id="ARBA00006386"/>
    </source>
</evidence>
<feature type="transmembrane region" description="Helical" evidence="7">
    <location>
        <begin position="140"/>
        <end position="158"/>
    </location>
</feature>
<dbReference type="Pfam" id="PF03773">
    <property type="entry name" value="ArsP_1"/>
    <property type="match status" value="1"/>
</dbReference>
<keyword evidence="4 7" id="KW-0812">Transmembrane</keyword>
<comment type="caution">
    <text evidence="8">The sequence shown here is derived from an EMBL/GenBank/DDBJ whole genome shotgun (WGS) entry which is preliminary data.</text>
</comment>
<keyword evidence="6 7" id="KW-0472">Membrane</keyword>
<evidence type="ECO:0000313" key="8">
    <source>
        <dbReference type="EMBL" id="OHW63481.1"/>
    </source>
</evidence>
<feature type="transmembrane region" description="Helical" evidence="7">
    <location>
        <begin position="77"/>
        <end position="96"/>
    </location>
</feature>
<organism evidence="8 9">
    <name type="scientific">Andreesenia angusta</name>
    <dbReference type="NCBI Taxonomy" id="39480"/>
    <lineage>
        <taxon>Bacteria</taxon>
        <taxon>Bacillati</taxon>
        <taxon>Bacillota</taxon>
        <taxon>Tissierellia</taxon>
        <taxon>Tissierellales</taxon>
        <taxon>Gottschalkiaceae</taxon>
        <taxon>Andreesenia</taxon>
    </lineage>
</organism>
<reference evidence="8 9" key="1">
    <citation type="submission" date="2016-09" db="EMBL/GenBank/DDBJ databases">
        <title>Genome sequence of Eubacterium angustum.</title>
        <authorList>
            <person name="Poehlein A."/>
            <person name="Daniel R."/>
        </authorList>
    </citation>
    <scope>NUCLEOTIDE SEQUENCE [LARGE SCALE GENOMIC DNA]</scope>
    <source>
        <strain evidence="8 9">DSM 1989</strain>
    </source>
</reference>
<protein>
    <submittedName>
        <fullName evidence="8">Putative permease</fullName>
    </submittedName>
</protein>
<dbReference type="OrthoDB" id="9798408at2"/>
<sequence length="173" mass="19314">MKTLKKNKLLIAVALAYIAVAIFSRQMALDSVKSSGYYIKEMLLVMPVVFMMIVFIETWIPKKKIAEYLGEDSGIKGTVFSFLLGSLSAGPVYAAFPLCNMLLKKGASVKNVVIIIGAWAVIKIPMLANEGRFLGFEFMMIRWVMTVPMIYIMAFIMGKAVKKGDIEKQQDLL</sequence>
<evidence type="ECO:0000256" key="5">
    <source>
        <dbReference type="ARBA" id="ARBA00022989"/>
    </source>
</evidence>
<evidence type="ECO:0000313" key="9">
    <source>
        <dbReference type="Proteomes" id="UP000180254"/>
    </source>
</evidence>
<comment type="similarity">
    <text evidence="2">Belongs to the UPF0718 family.</text>
</comment>
<dbReference type="AlphaFoldDB" id="A0A1S1VA48"/>
<dbReference type="RefSeq" id="WP_097678044.1">
    <property type="nucleotide sequence ID" value="NZ_MKIE01000001.1"/>
</dbReference>
<feature type="transmembrane region" description="Helical" evidence="7">
    <location>
        <begin position="108"/>
        <end position="128"/>
    </location>
</feature>
<evidence type="ECO:0000256" key="4">
    <source>
        <dbReference type="ARBA" id="ARBA00022692"/>
    </source>
</evidence>
<name>A0A1S1VA48_9FIRM</name>
<accession>A0A1S1VA48</accession>
<keyword evidence="9" id="KW-1185">Reference proteome</keyword>
<keyword evidence="5 7" id="KW-1133">Transmembrane helix</keyword>
<dbReference type="EMBL" id="MKIE01000001">
    <property type="protein sequence ID" value="OHW63481.1"/>
    <property type="molecule type" value="Genomic_DNA"/>
</dbReference>
<dbReference type="InterPro" id="IPR005524">
    <property type="entry name" value="DUF318"/>
</dbReference>
<keyword evidence="3" id="KW-1003">Cell membrane</keyword>
<dbReference type="STRING" id="39480.EUAN_03450"/>
<gene>
    <name evidence="8" type="ORF">EUAN_03450</name>
</gene>
<dbReference type="GO" id="GO:0005886">
    <property type="term" value="C:plasma membrane"/>
    <property type="evidence" value="ECO:0007669"/>
    <property type="project" value="UniProtKB-SubCell"/>
</dbReference>
<evidence type="ECO:0000256" key="7">
    <source>
        <dbReference type="SAM" id="Phobius"/>
    </source>
</evidence>
<comment type="subcellular location">
    <subcellularLocation>
        <location evidence="1">Cell membrane</location>
        <topology evidence="1">Multi-pass membrane protein</topology>
    </subcellularLocation>
</comment>
<feature type="transmembrane region" description="Helical" evidence="7">
    <location>
        <begin position="37"/>
        <end position="56"/>
    </location>
</feature>
<proteinExistence type="inferred from homology"/>
<dbReference type="Proteomes" id="UP000180254">
    <property type="component" value="Unassembled WGS sequence"/>
</dbReference>
<evidence type="ECO:0000256" key="6">
    <source>
        <dbReference type="ARBA" id="ARBA00023136"/>
    </source>
</evidence>